<gene>
    <name evidence="2" type="ORF">R28058_23221</name>
</gene>
<name>A0A0C7PI66_PARSO</name>
<sequence length="101" mass="10460">MSNPISCSATSCTYNNSGGCFASGIQVNGSSANTTCETNCGTYQDKASSSFTNSAHECDCTKVNSISCAAKNCKYNDSGACKAESVKINMDDASCDTFISK</sequence>
<dbReference type="OrthoDB" id="1754178at2"/>
<feature type="domain" description="DUF1540" evidence="1">
    <location>
        <begin position="5"/>
        <end position="43"/>
    </location>
</feature>
<organism evidence="2 3">
    <name type="scientific">Paraclostridium sordellii</name>
    <name type="common">Clostridium sordellii</name>
    <dbReference type="NCBI Taxonomy" id="1505"/>
    <lineage>
        <taxon>Bacteria</taxon>
        <taxon>Bacillati</taxon>
        <taxon>Bacillota</taxon>
        <taxon>Clostridia</taxon>
        <taxon>Peptostreptococcales</taxon>
        <taxon>Peptostreptococcaceae</taxon>
        <taxon>Paraclostridium</taxon>
    </lineage>
</organism>
<dbReference type="InterPro" id="IPR011437">
    <property type="entry name" value="DUF1540"/>
</dbReference>
<evidence type="ECO:0000259" key="1">
    <source>
        <dbReference type="Pfam" id="PF07561"/>
    </source>
</evidence>
<feature type="domain" description="DUF1540" evidence="1">
    <location>
        <begin position="66"/>
        <end position="98"/>
    </location>
</feature>
<proteinExistence type="predicted"/>
<accession>A0A0C7PI66</accession>
<evidence type="ECO:0000313" key="2">
    <source>
        <dbReference type="EMBL" id="CEQ04604.1"/>
    </source>
</evidence>
<dbReference type="Proteomes" id="UP000049127">
    <property type="component" value="Unassembled WGS sequence"/>
</dbReference>
<dbReference type="AlphaFoldDB" id="A0A0C7PI66"/>
<dbReference type="RefSeq" id="WP_055336512.1">
    <property type="nucleotide sequence ID" value="NZ_CDNF01000025.1"/>
</dbReference>
<evidence type="ECO:0000313" key="3">
    <source>
        <dbReference type="Proteomes" id="UP000049127"/>
    </source>
</evidence>
<dbReference type="Pfam" id="PF07561">
    <property type="entry name" value="DUF1540"/>
    <property type="match status" value="2"/>
</dbReference>
<reference evidence="2 3" key="1">
    <citation type="submission" date="2015-01" db="EMBL/GenBank/DDBJ databases">
        <authorList>
            <person name="Aslett A.Martin."/>
            <person name="De Silva Nishadi"/>
        </authorList>
    </citation>
    <scope>NUCLEOTIDE SEQUENCE [LARGE SCALE GENOMIC DNA]</scope>
    <source>
        <strain evidence="2 3">R28058</strain>
    </source>
</reference>
<protein>
    <recommendedName>
        <fullName evidence="1">DUF1540 domain-containing protein</fullName>
    </recommendedName>
</protein>
<dbReference type="EMBL" id="CEKZ01000014">
    <property type="protein sequence ID" value="CEQ04604.1"/>
    <property type="molecule type" value="Genomic_DNA"/>
</dbReference>